<dbReference type="InterPro" id="IPR004881">
    <property type="entry name" value="Ribosome_biogen_GTPase_RsgA"/>
</dbReference>
<dbReference type="PANTHER" id="PTHR32120">
    <property type="entry name" value="SMALL RIBOSOMAL SUBUNIT BIOGENESIS GTPASE RSGA"/>
    <property type="match status" value="1"/>
</dbReference>
<evidence type="ECO:0000256" key="1">
    <source>
        <dbReference type="ARBA" id="ARBA00022517"/>
    </source>
</evidence>
<feature type="domain" description="EngC GTPase" evidence="2">
    <location>
        <begin position="1"/>
        <end position="42"/>
    </location>
</feature>
<dbReference type="Gene3D" id="1.10.40.50">
    <property type="entry name" value="Probable gtpase engc, domain 3"/>
    <property type="match status" value="1"/>
</dbReference>
<dbReference type="InterPro" id="IPR010914">
    <property type="entry name" value="RsgA_GTPase_dom"/>
</dbReference>
<dbReference type="AlphaFoldDB" id="X1BT80"/>
<keyword evidence="1" id="KW-0690">Ribosome biogenesis</keyword>
<dbReference type="InterPro" id="IPR027417">
    <property type="entry name" value="P-loop_NTPase"/>
</dbReference>
<organism evidence="3">
    <name type="scientific">marine sediment metagenome</name>
    <dbReference type="NCBI Taxonomy" id="412755"/>
    <lineage>
        <taxon>unclassified sequences</taxon>
        <taxon>metagenomes</taxon>
        <taxon>ecological metagenomes</taxon>
    </lineage>
</organism>
<dbReference type="PANTHER" id="PTHR32120:SF10">
    <property type="entry name" value="SMALL RIBOSOMAL SUBUNIT BIOGENESIS GTPASE RSGA"/>
    <property type="match status" value="1"/>
</dbReference>
<dbReference type="GO" id="GO:0003924">
    <property type="term" value="F:GTPase activity"/>
    <property type="evidence" value="ECO:0007669"/>
    <property type="project" value="InterPro"/>
</dbReference>
<reference evidence="3" key="1">
    <citation type="journal article" date="2014" name="Front. Microbiol.">
        <title>High frequency of phylogenetically diverse reductive dehalogenase-homologous genes in deep subseafloor sedimentary metagenomes.</title>
        <authorList>
            <person name="Kawai M."/>
            <person name="Futagami T."/>
            <person name="Toyoda A."/>
            <person name="Takaki Y."/>
            <person name="Nishi S."/>
            <person name="Hori S."/>
            <person name="Arai W."/>
            <person name="Tsubouchi T."/>
            <person name="Morono Y."/>
            <person name="Uchiyama I."/>
            <person name="Ito T."/>
            <person name="Fujiyama A."/>
            <person name="Inagaki F."/>
            <person name="Takami H."/>
        </authorList>
    </citation>
    <scope>NUCLEOTIDE SEQUENCE</scope>
    <source>
        <strain evidence="3">Expedition CK06-06</strain>
    </source>
</reference>
<dbReference type="GO" id="GO:0005525">
    <property type="term" value="F:GTP binding"/>
    <property type="evidence" value="ECO:0007669"/>
    <property type="project" value="InterPro"/>
</dbReference>
<proteinExistence type="predicted"/>
<sequence>MKTGTISSSTKKGKHVTSHRELFVLDNGGVFIDTPGMREIGIADNASGLETTFNAIINLSDNCKFADCTHIQESGCAVLEAVETGEIDRATYENYLKMKR</sequence>
<dbReference type="SUPFAM" id="SSF52540">
    <property type="entry name" value="P-loop containing nucleoside triphosphate hydrolases"/>
    <property type="match status" value="1"/>
</dbReference>
<accession>X1BT80</accession>
<evidence type="ECO:0000259" key="2">
    <source>
        <dbReference type="Pfam" id="PF03193"/>
    </source>
</evidence>
<feature type="non-terminal residue" evidence="3">
    <location>
        <position position="100"/>
    </location>
</feature>
<comment type="caution">
    <text evidence="3">The sequence shown here is derived from an EMBL/GenBank/DDBJ whole genome shotgun (WGS) entry which is preliminary data.</text>
</comment>
<dbReference type="Gene3D" id="3.40.50.300">
    <property type="entry name" value="P-loop containing nucleotide triphosphate hydrolases"/>
    <property type="match status" value="1"/>
</dbReference>
<name>X1BT80_9ZZZZ</name>
<dbReference type="EMBL" id="BART01016644">
    <property type="protein sequence ID" value="GAG84352.1"/>
    <property type="molecule type" value="Genomic_DNA"/>
</dbReference>
<protein>
    <recommendedName>
        <fullName evidence="2">EngC GTPase domain-containing protein</fullName>
    </recommendedName>
</protein>
<dbReference type="GO" id="GO:0042254">
    <property type="term" value="P:ribosome biogenesis"/>
    <property type="evidence" value="ECO:0007669"/>
    <property type="project" value="UniProtKB-KW"/>
</dbReference>
<evidence type="ECO:0000313" key="3">
    <source>
        <dbReference type="EMBL" id="GAG84352.1"/>
    </source>
</evidence>
<dbReference type="Pfam" id="PF03193">
    <property type="entry name" value="RsgA_GTPase"/>
    <property type="match status" value="1"/>
</dbReference>
<gene>
    <name evidence="3" type="ORF">S01H4_31948</name>
</gene>